<comment type="caution">
    <text evidence="2">The sequence shown here is derived from an EMBL/GenBank/DDBJ whole genome shotgun (WGS) entry which is preliminary data.</text>
</comment>
<feature type="chain" id="PRO_5037563696" evidence="1">
    <location>
        <begin position="32"/>
        <end position="44"/>
    </location>
</feature>
<protein>
    <submittedName>
        <fullName evidence="2">Uncharacterized protein</fullName>
    </submittedName>
</protein>
<evidence type="ECO:0000313" key="3">
    <source>
        <dbReference type="Proteomes" id="UP000682811"/>
    </source>
</evidence>
<dbReference type="RefSeq" id="WP_272880342.1">
    <property type="nucleotide sequence ID" value="NZ_AP025343.1"/>
</dbReference>
<keyword evidence="3" id="KW-1185">Reference proteome</keyword>
<evidence type="ECO:0000256" key="1">
    <source>
        <dbReference type="SAM" id="SignalP"/>
    </source>
</evidence>
<dbReference type="AlphaFoldDB" id="A0A920CN15"/>
<feature type="signal peptide" evidence="1">
    <location>
        <begin position="1"/>
        <end position="31"/>
    </location>
</feature>
<organism evidence="2 3">
    <name type="scientific">Paenibacillus azoreducens</name>
    <dbReference type="NCBI Taxonomy" id="116718"/>
    <lineage>
        <taxon>Bacteria</taxon>
        <taxon>Bacillati</taxon>
        <taxon>Bacillota</taxon>
        <taxon>Bacilli</taxon>
        <taxon>Bacillales</taxon>
        <taxon>Paenibacillaceae</taxon>
        <taxon>Paenibacillus</taxon>
    </lineage>
</organism>
<name>A0A920CN15_9BACL</name>
<dbReference type="EMBL" id="BORT01000006">
    <property type="protein sequence ID" value="GIO46961.1"/>
    <property type="molecule type" value="Genomic_DNA"/>
</dbReference>
<gene>
    <name evidence="2" type="ORF">J34TS1_17260</name>
</gene>
<proteinExistence type="predicted"/>
<dbReference type="Proteomes" id="UP000682811">
    <property type="component" value="Unassembled WGS sequence"/>
</dbReference>
<reference evidence="2 3" key="1">
    <citation type="submission" date="2021-03" db="EMBL/GenBank/DDBJ databases">
        <title>Antimicrobial resistance genes in bacteria isolated from Japanese honey, and their potential for conferring macrolide and lincosamide resistance in the American foulbrood pathogen Paenibacillus larvae.</title>
        <authorList>
            <person name="Okamoto M."/>
            <person name="Kumagai M."/>
            <person name="Kanamori H."/>
            <person name="Takamatsu D."/>
        </authorList>
    </citation>
    <scope>NUCLEOTIDE SEQUENCE [LARGE SCALE GENOMIC DNA]</scope>
    <source>
        <strain evidence="2 3">J34TS1</strain>
    </source>
</reference>
<accession>A0A920CN15</accession>
<evidence type="ECO:0000313" key="2">
    <source>
        <dbReference type="EMBL" id="GIO46961.1"/>
    </source>
</evidence>
<sequence>MKNQYAKKIPLLALASFICAVSMSAPQVSFAKEATSAPKACVTL</sequence>
<keyword evidence="1" id="KW-0732">Signal</keyword>